<dbReference type="GO" id="GO:0097546">
    <property type="term" value="C:ciliary base"/>
    <property type="evidence" value="ECO:0007669"/>
    <property type="project" value="TreeGrafter"/>
</dbReference>
<reference evidence="3" key="1">
    <citation type="submission" date="2021-01" db="EMBL/GenBank/DDBJ databases">
        <authorList>
            <person name="Corre E."/>
            <person name="Pelletier E."/>
            <person name="Niang G."/>
            <person name="Scheremetjew M."/>
            <person name="Finn R."/>
            <person name="Kale V."/>
            <person name="Holt S."/>
            <person name="Cochrane G."/>
            <person name="Meng A."/>
            <person name="Brown T."/>
            <person name="Cohen L."/>
        </authorList>
    </citation>
    <scope>NUCLEOTIDE SEQUENCE</scope>
    <source>
        <strain evidence="3">NIES-2562</strain>
    </source>
</reference>
<dbReference type="Pfam" id="PF13181">
    <property type="entry name" value="TPR_8"/>
    <property type="match status" value="1"/>
</dbReference>
<organism evidence="3">
    <name type="scientific">Palpitomonas bilix</name>
    <dbReference type="NCBI Taxonomy" id="652834"/>
    <lineage>
        <taxon>Eukaryota</taxon>
        <taxon>Eukaryota incertae sedis</taxon>
    </lineage>
</organism>
<evidence type="ECO:0008006" key="4">
    <source>
        <dbReference type="Google" id="ProtNLM"/>
    </source>
</evidence>
<dbReference type="Pfam" id="PF13174">
    <property type="entry name" value="TPR_6"/>
    <property type="match status" value="1"/>
</dbReference>
<dbReference type="GO" id="GO:0097730">
    <property type="term" value="C:non-motile cilium"/>
    <property type="evidence" value="ECO:0007669"/>
    <property type="project" value="TreeGrafter"/>
</dbReference>
<feature type="compositionally biased region" description="Acidic residues" evidence="2">
    <location>
        <begin position="11"/>
        <end position="20"/>
    </location>
</feature>
<dbReference type="GO" id="GO:1905515">
    <property type="term" value="P:non-motile cilium assembly"/>
    <property type="evidence" value="ECO:0007669"/>
    <property type="project" value="TreeGrafter"/>
</dbReference>
<dbReference type="GO" id="GO:0036064">
    <property type="term" value="C:ciliary basal body"/>
    <property type="evidence" value="ECO:0007669"/>
    <property type="project" value="TreeGrafter"/>
</dbReference>
<keyword evidence="1" id="KW-0802">TPR repeat</keyword>
<dbReference type="InterPro" id="IPR011990">
    <property type="entry name" value="TPR-like_helical_dom_sf"/>
</dbReference>
<evidence type="ECO:0000313" key="3">
    <source>
        <dbReference type="EMBL" id="CAE0268168.1"/>
    </source>
</evidence>
<dbReference type="PANTHER" id="PTHR44117:SF1">
    <property type="entry name" value="INTRAFLAGELLAR TRANSPORT PROTEIN 88 HOMOLOG"/>
    <property type="match status" value="1"/>
</dbReference>
<accession>A0A7S3GJC5</accession>
<dbReference type="GO" id="GO:0042073">
    <property type="term" value="P:intraciliary transport"/>
    <property type="evidence" value="ECO:0007669"/>
    <property type="project" value="TreeGrafter"/>
</dbReference>
<feature type="compositionally biased region" description="Pro residues" evidence="2">
    <location>
        <begin position="65"/>
        <end position="77"/>
    </location>
</feature>
<protein>
    <recommendedName>
        <fullName evidence="4">Intraflagellar transport protein 88</fullName>
    </recommendedName>
</protein>
<evidence type="ECO:0000256" key="2">
    <source>
        <dbReference type="SAM" id="MobiDB-lite"/>
    </source>
</evidence>
<gene>
    <name evidence="3" type="ORF">PBIL07802_LOCUS30517</name>
</gene>
<evidence type="ECO:0000256" key="1">
    <source>
        <dbReference type="PROSITE-ProRule" id="PRU00339"/>
    </source>
</evidence>
<name>A0A7S3GJC5_9EUKA</name>
<dbReference type="PROSITE" id="PS50005">
    <property type="entry name" value="TPR"/>
    <property type="match status" value="1"/>
</dbReference>
<dbReference type="SMART" id="SM00028">
    <property type="entry name" value="TPR"/>
    <property type="match status" value="5"/>
</dbReference>
<dbReference type="InterPro" id="IPR019734">
    <property type="entry name" value="TPR_rpt"/>
</dbReference>
<proteinExistence type="predicted"/>
<feature type="region of interest" description="Disordered" evidence="2">
    <location>
        <begin position="1"/>
        <end position="135"/>
    </location>
</feature>
<sequence length="547" mass="61172">MAFNNPPPGREEDDEEDDELYGGFNDGTPLTYTTTMQTRAQGAPPPTGGFGYPPGAATRGLGGGAPPPSRFGAPPPATGAVPEDEGPVRPMTSIKAAGFSSRDDGRGFDPLKQGNKGPAPALQKKSESSPEEEMREFEKKINHLIDESAILQQKGQLAAALDKAKEAMRKERQLCKQREQHNLVDMINIDLTYSVCFNLANQYHANKMYQEALSTYNLIVKNKQYAQSGRLRVNMGNVFFEQKKYPQAIKMYRMALDQVPNTHSKARFKIMKNIAVAFIKIGQYQDAKQTLENIMDGSPDLESGYNLVIAYYALGDIEKMKLSFERMIALKDPGMERDEDLEEELTQTAEEDDGLNALLSDDPLTTYLREKREKCTDKIIRAAKLIAPKLDKKNFEKGYDFVVEALRKEGFNAIANELDIARAMTYLKKKDFKKSIETLKSFEKKDVNLAARAATNLSFIYFLESDFPHSEYYADLAIRADRYNAKALVNKGNCLIVKGEYERSREMYMEAIGVEANCLEAIYNVGEFSWASIGWAASVMVGKGQNG</sequence>
<dbReference type="GO" id="GO:0005814">
    <property type="term" value="C:centriole"/>
    <property type="evidence" value="ECO:0007669"/>
    <property type="project" value="TreeGrafter"/>
</dbReference>
<dbReference type="SUPFAM" id="SSF48452">
    <property type="entry name" value="TPR-like"/>
    <property type="match status" value="2"/>
</dbReference>
<dbReference type="AlphaFoldDB" id="A0A7S3GJC5"/>
<dbReference type="PANTHER" id="PTHR44117">
    <property type="entry name" value="INTRAFLAGELLAR TRANSPORT PROTEIN 88 HOMOLOG"/>
    <property type="match status" value="1"/>
</dbReference>
<dbReference type="Gene3D" id="1.25.40.10">
    <property type="entry name" value="Tetratricopeptide repeat domain"/>
    <property type="match status" value="2"/>
</dbReference>
<feature type="compositionally biased region" description="Polar residues" evidence="2">
    <location>
        <begin position="28"/>
        <end position="40"/>
    </location>
</feature>
<dbReference type="GO" id="GO:0019894">
    <property type="term" value="F:kinesin binding"/>
    <property type="evidence" value="ECO:0007669"/>
    <property type="project" value="TreeGrafter"/>
</dbReference>
<dbReference type="EMBL" id="HBIB01046416">
    <property type="protein sequence ID" value="CAE0268168.1"/>
    <property type="molecule type" value="Transcribed_RNA"/>
</dbReference>
<feature type="repeat" description="TPR" evidence="1">
    <location>
        <begin position="229"/>
        <end position="262"/>
    </location>
</feature>